<reference evidence="1 2" key="2">
    <citation type="submission" date="2018-11" db="EMBL/GenBank/DDBJ databases">
        <authorList>
            <consortium name="Pathogen Informatics"/>
        </authorList>
    </citation>
    <scope>NUCLEOTIDE SEQUENCE [LARGE SCALE GENOMIC DNA]</scope>
    <source>
        <strain evidence="1 2">Egypt</strain>
    </source>
</reference>
<evidence type="ECO:0000313" key="2">
    <source>
        <dbReference type="Proteomes" id="UP000272942"/>
    </source>
</evidence>
<sequence length="75" mass="8684">MPYREFILQFNKQASKCNYDDRLEEQLCDRLVAGINNSSLKRKILKKNDITITEAQKIGVDSGGPVSNELRLRHY</sequence>
<dbReference type="Proteomes" id="UP000272942">
    <property type="component" value="Unassembled WGS sequence"/>
</dbReference>
<accession>A0A183BF05</accession>
<proteinExistence type="predicted"/>
<organism evidence="3">
    <name type="scientific">Echinostoma caproni</name>
    <dbReference type="NCBI Taxonomy" id="27848"/>
    <lineage>
        <taxon>Eukaryota</taxon>
        <taxon>Metazoa</taxon>
        <taxon>Spiralia</taxon>
        <taxon>Lophotrochozoa</taxon>
        <taxon>Platyhelminthes</taxon>
        <taxon>Trematoda</taxon>
        <taxon>Digenea</taxon>
        <taxon>Plagiorchiida</taxon>
        <taxon>Echinostomata</taxon>
        <taxon>Echinostomatoidea</taxon>
        <taxon>Echinostomatidae</taxon>
        <taxon>Echinostoma</taxon>
    </lineage>
</organism>
<evidence type="ECO:0000313" key="3">
    <source>
        <dbReference type="WBParaSite" id="ECPE_0001783501-mRNA-1"/>
    </source>
</evidence>
<dbReference type="OrthoDB" id="10064127at2759"/>
<dbReference type="AlphaFoldDB" id="A0A183BF05"/>
<protein>
    <submittedName>
        <fullName evidence="1 3">Uncharacterized protein</fullName>
    </submittedName>
</protein>
<dbReference type="WBParaSite" id="ECPE_0001783501-mRNA-1">
    <property type="protein sequence ID" value="ECPE_0001783501-mRNA-1"/>
    <property type="gene ID" value="ECPE_0001783501"/>
</dbReference>
<name>A0A183BF05_9TREM</name>
<gene>
    <name evidence="1" type="ORF">ECPE_LOCUS17790</name>
</gene>
<dbReference type="EMBL" id="UZAN01071634">
    <property type="protein sequence ID" value="VDP95102.1"/>
    <property type="molecule type" value="Genomic_DNA"/>
</dbReference>
<reference evidence="3" key="1">
    <citation type="submission" date="2016-06" db="UniProtKB">
        <authorList>
            <consortium name="WormBaseParasite"/>
        </authorList>
    </citation>
    <scope>IDENTIFICATION</scope>
</reference>
<keyword evidence="2" id="KW-1185">Reference proteome</keyword>
<evidence type="ECO:0000313" key="1">
    <source>
        <dbReference type="EMBL" id="VDP95102.1"/>
    </source>
</evidence>